<name>A0A5C6PN25_9TELE</name>
<proteinExistence type="predicted"/>
<protein>
    <submittedName>
        <fullName evidence="1">Uncharacterized protein</fullName>
    </submittedName>
</protein>
<accession>A0A5C6PN25</accession>
<dbReference type="AlphaFoldDB" id="A0A5C6PN25"/>
<dbReference type="Proteomes" id="UP000324091">
    <property type="component" value="Chromosome 1"/>
</dbReference>
<sequence>MERESDGWISAAVMQSVYRSVVVRNQLSPKAKLFVY</sequence>
<evidence type="ECO:0000313" key="2">
    <source>
        <dbReference type="Proteomes" id="UP000324091"/>
    </source>
</evidence>
<organism evidence="1 2">
    <name type="scientific">Takifugu flavidus</name>
    <name type="common">sansaifugu</name>
    <dbReference type="NCBI Taxonomy" id="433684"/>
    <lineage>
        <taxon>Eukaryota</taxon>
        <taxon>Metazoa</taxon>
        <taxon>Chordata</taxon>
        <taxon>Craniata</taxon>
        <taxon>Vertebrata</taxon>
        <taxon>Euteleostomi</taxon>
        <taxon>Actinopterygii</taxon>
        <taxon>Neopterygii</taxon>
        <taxon>Teleostei</taxon>
        <taxon>Neoteleostei</taxon>
        <taxon>Acanthomorphata</taxon>
        <taxon>Eupercaria</taxon>
        <taxon>Tetraodontiformes</taxon>
        <taxon>Tetradontoidea</taxon>
        <taxon>Tetraodontidae</taxon>
        <taxon>Takifugu</taxon>
    </lineage>
</organism>
<comment type="caution">
    <text evidence="1">The sequence shown here is derived from an EMBL/GenBank/DDBJ whole genome shotgun (WGS) entry which is preliminary data.</text>
</comment>
<reference evidence="1 2" key="1">
    <citation type="submission" date="2019-04" db="EMBL/GenBank/DDBJ databases">
        <title>Chromosome genome assembly for Takifugu flavidus.</title>
        <authorList>
            <person name="Xiao S."/>
        </authorList>
    </citation>
    <scope>NUCLEOTIDE SEQUENCE [LARGE SCALE GENOMIC DNA]</scope>
    <source>
        <strain evidence="1">HTHZ2018</strain>
        <tissue evidence="1">Muscle</tissue>
    </source>
</reference>
<gene>
    <name evidence="1" type="ORF">D4764_01G0006280</name>
</gene>
<evidence type="ECO:0000313" key="1">
    <source>
        <dbReference type="EMBL" id="TWW80813.1"/>
    </source>
</evidence>
<dbReference type="EMBL" id="RHFK02000001">
    <property type="protein sequence ID" value="TWW80813.1"/>
    <property type="molecule type" value="Genomic_DNA"/>
</dbReference>
<keyword evidence="2" id="KW-1185">Reference proteome</keyword>